<reference evidence="1 2" key="1">
    <citation type="submission" date="2019-10" db="EMBL/GenBank/DDBJ databases">
        <title>Draft whole-genome sequence of the purple nonsulfur photosynthetic bacterium Roseospira navarrensis DSM 15114.</title>
        <authorList>
            <person name="Kyndt J.A."/>
            <person name="Meyer T.E."/>
        </authorList>
    </citation>
    <scope>NUCLEOTIDE SEQUENCE [LARGE SCALE GENOMIC DNA]</scope>
    <source>
        <strain evidence="1 2">DSM 15114</strain>
    </source>
</reference>
<evidence type="ECO:0000313" key="2">
    <source>
        <dbReference type="Proteomes" id="UP000434582"/>
    </source>
</evidence>
<evidence type="ECO:0000313" key="1">
    <source>
        <dbReference type="EMBL" id="MQX36851.1"/>
    </source>
</evidence>
<gene>
    <name evidence="1" type="ORF">GHC57_10020</name>
</gene>
<accession>A0A7X1ZE73</accession>
<name>A0A7X1ZE73_9PROT</name>
<comment type="caution">
    <text evidence="1">The sequence shown here is derived from an EMBL/GenBank/DDBJ whole genome shotgun (WGS) entry which is preliminary data.</text>
</comment>
<sequence>MAEGRALTRARAAWGDDMPPAVRALAEACDRQSQASVAAGIRRRDGRGSYSPTVINQVLGRAYPGDLDAVLAAVSAALIADAWECPGLGEAITADACWDWQAKARADAAATSSHRMRMRRACQACPVFREEDR</sequence>
<keyword evidence="2" id="KW-1185">Reference proteome</keyword>
<organism evidence="1 2">
    <name type="scientific">Roseospira navarrensis</name>
    <dbReference type="NCBI Taxonomy" id="140058"/>
    <lineage>
        <taxon>Bacteria</taxon>
        <taxon>Pseudomonadati</taxon>
        <taxon>Pseudomonadota</taxon>
        <taxon>Alphaproteobacteria</taxon>
        <taxon>Rhodospirillales</taxon>
        <taxon>Rhodospirillaceae</taxon>
        <taxon>Roseospira</taxon>
    </lineage>
</organism>
<dbReference type="Proteomes" id="UP000434582">
    <property type="component" value="Unassembled WGS sequence"/>
</dbReference>
<dbReference type="RefSeq" id="WP_153343736.1">
    <property type="nucleotide sequence ID" value="NZ_WIVE01000027.1"/>
</dbReference>
<protein>
    <submittedName>
        <fullName evidence="1">Uncharacterized protein</fullName>
    </submittedName>
</protein>
<proteinExistence type="predicted"/>
<dbReference type="EMBL" id="WIVE01000027">
    <property type="protein sequence ID" value="MQX36851.1"/>
    <property type="molecule type" value="Genomic_DNA"/>
</dbReference>
<dbReference type="OrthoDB" id="6064795at2"/>
<dbReference type="AlphaFoldDB" id="A0A7X1ZE73"/>